<sequence>MQQEPADESASNEELTTAKPAPAPHEENDGFLQNIVCIVNEGYMKNVGIALQIGGLLVSGTIISGDAYFDKLAEKMAAAAGDDEKSAAILRKYYGSFGETYRRKREAKTFSPETTSYIHLEDCTFSGSAQLANLSTLWRGRISAVDGFFFSRLTNNSAKDKE</sequence>
<organism evidence="2 3">
    <name type="scientific">Hymenobacter mellowenesis</name>
    <dbReference type="NCBI Taxonomy" id="3063995"/>
    <lineage>
        <taxon>Bacteria</taxon>
        <taxon>Pseudomonadati</taxon>
        <taxon>Bacteroidota</taxon>
        <taxon>Cytophagia</taxon>
        <taxon>Cytophagales</taxon>
        <taxon>Hymenobacteraceae</taxon>
        <taxon>Hymenobacter</taxon>
    </lineage>
</organism>
<gene>
    <name evidence="2" type="ORF">Q5H92_26340</name>
</gene>
<dbReference type="EMBL" id="JAUQSX010000025">
    <property type="protein sequence ID" value="MDO7849906.1"/>
    <property type="molecule type" value="Genomic_DNA"/>
</dbReference>
<feature type="compositionally biased region" description="Acidic residues" evidence="1">
    <location>
        <begin position="1"/>
        <end position="11"/>
    </location>
</feature>
<comment type="caution">
    <text evidence="2">The sequence shown here is derived from an EMBL/GenBank/DDBJ whole genome shotgun (WGS) entry which is preliminary data.</text>
</comment>
<reference evidence="2" key="1">
    <citation type="submission" date="2023-07" db="EMBL/GenBank/DDBJ databases">
        <authorList>
            <person name="Kim M.K."/>
        </authorList>
    </citation>
    <scope>NUCLEOTIDE SEQUENCE</scope>
    <source>
        <strain evidence="2">M29</strain>
    </source>
</reference>
<dbReference type="Proteomes" id="UP001167796">
    <property type="component" value="Unassembled WGS sequence"/>
</dbReference>
<proteinExistence type="predicted"/>
<feature type="region of interest" description="Disordered" evidence="1">
    <location>
        <begin position="1"/>
        <end position="27"/>
    </location>
</feature>
<evidence type="ECO:0008006" key="4">
    <source>
        <dbReference type="Google" id="ProtNLM"/>
    </source>
</evidence>
<dbReference type="RefSeq" id="WP_305014565.1">
    <property type="nucleotide sequence ID" value="NZ_JAUQSX010000025.1"/>
</dbReference>
<evidence type="ECO:0000256" key="1">
    <source>
        <dbReference type="SAM" id="MobiDB-lite"/>
    </source>
</evidence>
<accession>A0ABT9AL24</accession>
<evidence type="ECO:0000313" key="3">
    <source>
        <dbReference type="Proteomes" id="UP001167796"/>
    </source>
</evidence>
<evidence type="ECO:0000313" key="2">
    <source>
        <dbReference type="EMBL" id="MDO7849906.1"/>
    </source>
</evidence>
<keyword evidence="3" id="KW-1185">Reference proteome</keyword>
<name>A0ABT9AL24_9BACT</name>
<protein>
    <recommendedName>
        <fullName evidence="4">Gas vesicle protein</fullName>
    </recommendedName>
</protein>